<sequence length="54" mass="6039">QSLLGSDQRVVHSTSGQYSVQRSRLMNHIPGTRSNAQTYLIIELDQLLTNNPTV</sequence>
<proteinExistence type="predicted"/>
<feature type="non-terminal residue" evidence="1">
    <location>
        <position position="1"/>
    </location>
</feature>
<dbReference type="EMBL" id="HACG01048960">
    <property type="protein sequence ID" value="CEK95825.1"/>
    <property type="molecule type" value="Transcribed_RNA"/>
</dbReference>
<reference evidence="1" key="1">
    <citation type="submission" date="2014-12" db="EMBL/GenBank/DDBJ databases">
        <title>Insight into the proteome of Arion vulgaris.</title>
        <authorList>
            <person name="Aradska J."/>
            <person name="Bulat T."/>
            <person name="Smidak R."/>
            <person name="Sarate P."/>
            <person name="Gangsoo J."/>
            <person name="Sialana F."/>
            <person name="Bilban M."/>
            <person name="Lubec G."/>
        </authorList>
    </citation>
    <scope>NUCLEOTIDE SEQUENCE</scope>
    <source>
        <tissue evidence="1">Skin</tissue>
    </source>
</reference>
<accession>A0A0B7BUI6</accession>
<name>A0A0B7BUI6_9EUPU</name>
<dbReference type="EMBL" id="HACG01048962">
    <property type="protein sequence ID" value="CEK95827.1"/>
    <property type="molecule type" value="Transcribed_RNA"/>
</dbReference>
<evidence type="ECO:0000313" key="2">
    <source>
        <dbReference type="EMBL" id="CEK95827.1"/>
    </source>
</evidence>
<evidence type="ECO:0000313" key="1">
    <source>
        <dbReference type="EMBL" id="CEK95825.1"/>
    </source>
</evidence>
<organism evidence="1">
    <name type="scientific">Arion vulgaris</name>
    <dbReference type="NCBI Taxonomy" id="1028688"/>
    <lineage>
        <taxon>Eukaryota</taxon>
        <taxon>Metazoa</taxon>
        <taxon>Spiralia</taxon>
        <taxon>Lophotrochozoa</taxon>
        <taxon>Mollusca</taxon>
        <taxon>Gastropoda</taxon>
        <taxon>Heterobranchia</taxon>
        <taxon>Euthyneura</taxon>
        <taxon>Panpulmonata</taxon>
        <taxon>Eupulmonata</taxon>
        <taxon>Stylommatophora</taxon>
        <taxon>Helicina</taxon>
        <taxon>Arionoidea</taxon>
        <taxon>Arionidae</taxon>
        <taxon>Arion</taxon>
    </lineage>
</organism>
<protein>
    <submittedName>
        <fullName evidence="1">Uncharacterized protein</fullName>
    </submittedName>
</protein>
<gene>
    <name evidence="1" type="primary">ORF208878</name>
    <name evidence="2" type="synonym">ORF208882</name>
</gene>
<dbReference type="AlphaFoldDB" id="A0A0B7BUI6"/>